<keyword evidence="1" id="KW-1133">Transmembrane helix</keyword>
<keyword evidence="1" id="KW-0472">Membrane</keyword>
<sequence length="106" mass="12049">MVAALGLDILLRLRWILLSRDPRWYISGWAAGRLGCLLFVWKFASAGFSLHMFLGVAGLWTRSFMDMFGNGSWILPELASSLSMIQRTPWSLWTCWTSVLVLLDVP</sequence>
<dbReference type="AlphaFoldDB" id="A0A9W9ZE77"/>
<accession>A0A9W9ZE77</accession>
<dbReference type="EMBL" id="MU826354">
    <property type="protein sequence ID" value="KAJ7380071.1"/>
    <property type="molecule type" value="Genomic_DNA"/>
</dbReference>
<protein>
    <submittedName>
        <fullName evidence="2">Uncharacterized protein</fullName>
    </submittedName>
</protein>
<reference evidence="2" key="1">
    <citation type="submission" date="2023-01" db="EMBL/GenBank/DDBJ databases">
        <title>Genome assembly of the deep-sea coral Lophelia pertusa.</title>
        <authorList>
            <person name="Herrera S."/>
            <person name="Cordes E."/>
        </authorList>
    </citation>
    <scope>NUCLEOTIDE SEQUENCE</scope>
    <source>
        <strain evidence="2">USNM1676648</strain>
        <tissue evidence="2">Polyp</tissue>
    </source>
</reference>
<gene>
    <name evidence="2" type="ORF">OS493_010779</name>
</gene>
<organism evidence="2 3">
    <name type="scientific">Desmophyllum pertusum</name>
    <dbReference type="NCBI Taxonomy" id="174260"/>
    <lineage>
        <taxon>Eukaryota</taxon>
        <taxon>Metazoa</taxon>
        <taxon>Cnidaria</taxon>
        <taxon>Anthozoa</taxon>
        <taxon>Hexacorallia</taxon>
        <taxon>Scleractinia</taxon>
        <taxon>Caryophylliina</taxon>
        <taxon>Caryophylliidae</taxon>
        <taxon>Desmophyllum</taxon>
    </lineage>
</organism>
<dbReference type="Proteomes" id="UP001163046">
    <property type="component" value="Unassembled WGS sequence"/>
</dbReference>
<evidence type="ECO:0000313" key="2">
    <source>
        <dbReference type="EMBL" id="KAJ7380071.1"/>
    </source>
</evidence>
<keyword evidence="3" id="KW-1185">Reference proteome</keyword>
<name>A0A9W9ZE77_9CNID</name>
<feature type="transmembrane region" description="Helical" evidence="1">
    <location>
        <begin position="39"/>
        <end position="60"/>
    </location>
</feature>
<evidence type="ECO:0000256" key="1">
    <source>
        <dbReference type="SAM" id="Phobius"/>
    </source>
</evidence>
<proteinExistence type="predicted"/>
<comment type="caution">
    <text evidence="2">The sequence shown here is derived from an EMBL/GenBank/DDBJ whole genome shotgun (WGS) entry which is preliminary data.</text>
</comment>
<evidence type="ECO:0000313" key="3">
    <source>
        <dbReference type="Proteomes" id="UP001163046"/>
    </source>
</evidence>
<keyword evidence="1" id="KW-0812">Transmembrane</keyword>